<dbReference type="EMBL" id="KV722518">
    <property type="protein sequence ID" value="OCH86643.1"/>
    <property type="molecule type" value="Genomic_DNA"/>
</dbReference>
<dbReference type="Proteomes" id="UP000250043">
    <property type="component" value="Unassembled WGS sequence"/>
</dbReference>
<name>A0A8E2AL68_9APHY</name>
<protein>
    <submittedName>
        <fullName evidence="1">Uncharacterized protein</fullName>
    </submittedName>
</protein>
<sequence>MPFEITLLRLRLACDILPSSQLSLIVVRVGLGTSHETTTTLPMSTLHSTKPSQPNENTAVIQCSTGTIGTQDDDSTQHISEMESEAYNQVKQVEKVALIMTDTT</sequence>
<reference evidence="1 2" key="1">
    <citation type="submission" date="2016-07" db="EMBL/GenBank/DDBJ databases">
        <title>Draft genome of the white-rot fungus Obba rivulosa 3A-2.</title>
        <authorList>
            <consortium name="DOE Joint Genome Institute"/>
            <person name="Miettinen O."/>
            <person name="Riley R."/>
            <person name="Acob R."/>
            <person name="Barry K."/>
            <person name="Cullen D."/>
            <person name="De Vries R."/>
            <person name="Hainaut M."/>
            <person name="Hatakka A."/>
            <person name="Henrissat B."/>
            <person name="Hilden K."/>
            <person name="Kuo R."/>
            <person name="Labutti K."/>
            <person name="Lipzen A."/>
            <person name="Makela M.R."/>
            <person name="Sandor L."/>
            <person name="Spatafora J.W."/>
            <person name="Grigoriev I.V."/>
            <person name="Hibbett D.S."/>
        </authorList>
    </citation>
    <scope>NUCLEOTIDE SEQUENCE [LARGE SCALE GENOMIC DNA]</scope>
    <source>
        <strain evidence="1 2">3A-2</strain>
    </source>
</reference>
<evidence type="ECO:0000313" key="2">
    <source>
        <dbReference type="Proteomes" id="UP000250043"/>
    </source>
</evidence>
<organism evidence="1 2">
    <name type="scientific">Obba rivulosa</name>
    <dbReference type="NCBI Taxonomy" id="1052685"/>
    <lineage>
        <taxon>Eukaryota</taxon>
        <taxon>Fungi</taxon>
        <taxon>Dikarya</taxon>
        <taxon>Basidiomycota</taxon>
        <taxon>Agaricomycotina</taxon>
        <taxon>Agaricomycetes</taxon>
        <taxon>Polyporales</taxon>
        <taxon>Gelatoporiaceae</taxon>
        <taxon>Obba</taxon>
    </lineage>
</organism>
<keyword evidence="2" id="KW-1185">Reference proteome</keyword>
<accession>A0A8E2AL68</accession>
<dbReference type="AlphaFoldDB" id="A0A8E2AL68"/>
<gene>
    <name evidence="1" type="ORF">OBBRIDRAFT_213989</name>
</gene>
<proteinExistence type="predicted"/>
<evidence type="ECO:0000313" key="1">
    <source>
        <dbReference type="EMBL" id="OCH86643.1"/>
    </source>
</evidence>